<evidence type="ECO:0000313" key="3">
    <source>
        <dbReference type="EMBL" id="HGK63209.1"/>
    </source>
</evidence>
<dbReference type="PIRSF" id="PIRSF004976">
    <property type="entry name" value="ATPase_YdaO"/>
    <property type="match status" value="1"/>
</dbReference>
<keyword evidence="1" id="KW-0808">Transferase</keyword>
<dbReference type="PANTHER" id="PTHR43686:SF1">
    <property type="entry name" value="AMINOTRAN_5 DOMAIN-CONTAINING PROTEIN"/>
    <property type="match status" value="1"/>
</dbReference>
<reference evidence="3" key="1">
    <citation type="journal article" date="2020" name="mSystems">
        <title>Genome- and Community-Level Interaction Insights into Carbon Utilization and Element Cycling Functions of Hydrothermarchaeota in Hydrothermal Sediment.</title>
        <authorList>
            <person name="Zhou Z."/>
            <person name="Liu Y."/>
            <person name="Xu W."/>
            <person name="Pan J."/>
            <person name="Luo Z.H."/>
            <person name="Li M."/>
        </authorList>
    </citation>
    <scope>NUCLEOTIDE SEQUENCE [LARGE SCALE GENOMIC DNA]</scope>
    <source>
        <strain evidence="3">SpSt-697</strain>
    </source>
</reference>
<keyword evidence="3" id="KW-0378">Hydrolase</keyword>
<comment type="caution">
    <text evidence="3">The sequence shown here is derived from an EMBL/GenBank/DDBJ whole genome shotgun (WGS) entry which is preliminary data.</text>
</comment>
<dbReference type="PANTHER" id="PTHR43686">
    <property type="entry name" value="SULFURTRANSFERASE-RELATED"/>
    <property type="match status" value="1"/>
</dbReference>
<feature type="domain" description="tRNA(Ile)-lysidine/2-thiocytidine synthase N-terminal" evidence="2">
    <location>
        <begin position="27"/>
        <end position="208"/>
    </location>
</feature>
<dbReference type="GO" id="GO:0008033">
    <property type="term" value="P:tRNA processing"/>
    <property type="evidence" value="ECO:0007669"/>
    <property type="project" value="InterPro"/>
</dbReference>
<dbReference type="InterPro" id="IPR035107">
    <property type="entry name" value="tRNA_thiolation_TtcA_Ctu1"/>
</dbReference>
<dbReference type="GO" id="GO:0016740">
    <property type="term" value="F:transferase activity"/>
    <property type="evidence" value="ECO:0007669"/>
    <property type="project" value="UniProtKB-KW"/>
</dbReference>
<dbReference type="Pfam" id="PF01171">
    <property type="entry name" value="ATP_bind_3"/>
    <property type="match status" value="1"/>
</dbReference>
<name>A0A7V4E2R0_UNCW3</name>
<proteinExistence type="predicted"/>
<dbReference type="InterPro" id="IPR011063">
    <property type="entry name" value="TilS/TtcA_N"/>
</dbReference>
<dbReference type="GO" id="GO:0016787">
    <property type="term" value="F:hydrolase activity"/>
    <property type="evidence" value="ECO:0007669"/>
    <property type="project" value="UniProtKB-KW"/>
</dbReference>
<evidence type="ECO:0000256" key="1">
    <source>
        <dbReference type="ARBA" id="ARBA00022679"/>
    </source>
</evidence>
<dbReference type="EMBL" id="DTDR01000040">
    <property type="protein sequence ID" value="HGK63209.1"/>
    <property type="molecule type" value="Genomic_DNA"/>
</dbReference>
<accession>A0A7V4E2R0</accession>
<dbReference type="Gene3D" id="3.40.50.620">
    <property type="entry name" value="HUPs"/>
    <property type="match status" value="1"/>
</dbReference>
<organism evidence="3">
    <name type="scientific">candidate division WOR-3 bacterium</name>
    <dbReference type="NCBI Taxonomy" id="2052148"/>
    <lineage>
        <taxon>Bacteria</taxon>
        <taxon>Bacteria division WOR-3</taxon>
    </lineage>
</organism>
<protein>
    <submittedName>
        <fullName evidence="3">Adenine nucleotide alpha hydrolase family protein</fullName>
    </submittedName>
</protein>
<dbReference type="SUPFAM" id="SSF52402">
    <property type="entry name" value="Adenine nucleotide alpha hydrolases-like"/>
    <property type="match status" value="1"/>
</dbReference>
<sequence>MKEIEKKAFILLKKAIINFGLLNNNEKFIVGVSGGKDSLCLVHLLNQYNLKERKKWDFLAVYIKPDFFDFNIKRLENFFKKYKINYQILEMKIKDKIERLNKNPCFLCSRERKKMFFNFAEELKLNKIALAHHIEDINETVLLNLFYNGEISTFLPIQDFFNGKFYIIRPLYYFNNDLIKNYNKFHKIKAIKNPCPYIKENKRNKIRNFLEKLYQEDKRIRENIFKGIRRIKEKFLP</sequence>
<evidence type="ECO:0000259" key="2">
    <source>
        <dbReference type="Pfam" id="PF01171"/>
    </source>
</evidence>
<gene>
    <name evidence="3" type="ORF">ENU74_01225</name>
</gene>
<dbReference type="AlphaFoldDB" id="A0A7V4E2R0"/>
<dbReference type="InterPro" id="IPR014729">
    <property type="entry name" value="Rossmann-like_a/b/a_fold"/>
</dbReference>